<dbReference type="InterPro" id="IPR010982">
    <property type="entry name" value="Lambda_DNA-bd_dom_sf"/>
</dbReference>
<evidence type="ECO:0008006" key="2">
    <source>
        <dbReference type="Google" id="ProtNLM"/>
    </source>
</evidence>
<dbReference type="Pfam" id="PF13560">
    <property type="entry name" value="HTH_31"/>
    <property type="match status" value="1"/>
</dbReference>
<dbReference type="SUPFAM" id="SSF47413">
    <property type="entry name" value="lambda repressor-like DNA-binding domains"/>
    <property type="match status" value="1"/>
</dbReference>
<evidence type="ECO:0000313" key="1">
    <source>
        <dbReference type="EMBL" id="KKK48737.1"/>
    </source>
</evidence>
<dbReference type="CDD" id="cd00093">
    <property type="entry name" value="HTH_XRE"/>
    <property type="match status" value="1"/>
</dbReference>
<gene>
    <name evidence="1" type="ORF">LCGC14_3142120</name>
</gene>
<dbReference type="AlphaFoldDB" id="A0A0F8VWN6"/>
<comment type="caution">
    <text evidence="1">The sequence shown here is derived from an EMBL/GenBank/DDBJ whole genome shotgun (WGS) entry which is preliminary data.</text>
</comment>
<organism evidence="1">
    <name type="scientific">marine sediment metagenome</name>
    <dbReference type="NCBI Taxonomy" id="412755"/>
    <lineage>
        <taxon>unclassified sequences</taxon>
        <taxon>metagenomes</taxon>
        <taxon>ecological metagenomes</taxon>
    </lineage>
</organism>
<protein>
    <recommendedName>
        <fullName evidence="2">HTH cro/C1-type domain-containing protein</fullName>
    </recommendedName>
</protein>
<name>A0A0F8VWN6_9ZZZZ</name>
<sequence length="75" mass="8856">MYNQISTTTAIDLGMALRRLRHSLDLSQEDVTRDTMIHTSEISRLERGHIRSIRGLLHIENMLDYYKLLVWEDGR</sequence>
<dbReference type="GO" id="GO:0003677">
    <property type="term" value="F:DNA binding"/>
    <property type="evidence" value="ECO:0007669"/>
    <property type="project" value="InterPro"/>
</dbReference>
<dbReference type="InterPro" id="IPR001387">
    <property type="entry name" value="Cro/C1-type_HTH"/>
</dbReference>
<dbReference type="Gene3D" id="1.10.260.40">
    <property type="entry name" value="lambda repressor-like DNA-binding domains"/>
    <property type="match status" value="1"/>
</dbReference>
<dbReference type="EMBL" id="LAZR01068916">
    <property type="protein sequence ID" value="KKK48737.1"/>
    <property type="molecule type" value="Genomic_DNA"/>
</dbReference>
<accession>A0A0F8VWN6</accession>
<reference evidence="1" key="1">
    <citation type="journal article" date="2015" name="Nature">
        <title>Complex archaea that bridge the gap between prokaryotes and eukaryotes.</title>
        <authorList>
            <person name="Spang A."/>
            <person name="Saw J.H."/>
            <person name="Jorgensen S.L."/>
            <person name="Zaremba-Niedzwiedzka K."/>
            <person name="Martijn J."/>
            <person name="Lind A.E."/>
            <person name="van Eijk R."/>
            <person name="Schleper C."/>
            <person name="Guy L."/>
            <person name="Ettema T.J."/>
        </authorList>
    </citation>
    <scope>NUCLEOTIDE SEQUENCE</scope>
</reference>
<proteinExistence type="predicted"/>